<dbReference type="RefSeq" id="WP_102270216.1">
    <property type="nucleotide sequence ID" value="NZ_JBFSSG010000145.1"/>
</dbReference>
<protein>
    <submittedName>
        <fullName evidence="1">Uncharacterized protein</fullName>
    </submittedName>
</protein>
<dbReference type="EMBL" id="JBFSSG010000145">
    <property type="protein sequence ID" value="MEZ8724591.1"/>
    <property type="molecule type" value="Genomic_DNA"/>
</dbReference>
<keyword evidence="2" id="KW-1185">Reference proteome</keyword>
<comment type="caution">
    <text evidence="1">The sequence shown here is derived from an EMBL/GenBank/DDBJ whole genome shotgun (WGS) entry which is preliminary data.</text>
</comment>
<accession>A0ABV4N5C7</accession>
<sequence length="197" mass="22380">MPDEVIWWEKTVEYKFIVDAHKERNLDFAAPLSGIQEMAGDGVFSADAKLILVEFKRDLNSLKTEKDKFTNYEKAKRKMRGRDNHHFLVYGYVCDQKLNLEARQYFSVSKKHEPLSILDMGLENSEFIDYLKDLIALKKVDKRSSGKVSPEFISSVVGISSGNVSSISLTEYVKKAIPELYLALTKTITSSNDLTNG</sequence>
<organism evidence="1 2">
    <name type="scientific">Vibrio pomeroyi</name>
    <dbReference type="NCBI Taxonomy" id="198832"/>
    <lineage>
        <taxon>Bacteria</taxon>
        <taxon>Pseudomonadati</taxon>
        <taxon>Pseudomonadota</taxon>
        <taxon>Gammaproteobacteria</taxon>
        <taxon>Vibrionales</taxon>
        <taxon>Vibrionaceae</taxon>
        <taxon>Vibrio</taxon>
    </lineage>
</organism>
<name>A0ABV4N5C7_9VIBR</name>
<proteinExistence type="predicted"/>
<reference evidence="1 2" key="1">
    <citation type="journal article" date="2024" name="ISME J.">
        <title>Tailless and filamentous prophages are predominant in marine Vibrio.</title>
        <authorList>
            <person name="Steensen K."/>
            <person name="Seneca J."/>
            <person name="Bartlau N."/>
            <person name="Yu X.A."/>
            <person name="Hussain F.A."/>
            <person name="Polz M.F."/>
        </authorList>
    </citation>
    <scope>NUCLEOTIDE SEQUENCE [LARGE SCALE GENOMIC DNA]</scope>
    <source>
        <strain evidence="1 2">10N.239.312.F12</strain>
    </source>
</reference>
<gene>
    <name evidence="1" type="ORF">AB6D66_26390</name>
</gene>
<dbReference type="Proteomes" id="UP001570071">
    <property type="component" value="Unassembled WGS sequence"/>
</dbReference>
<evidence type="ECO:0000313" key="1">
    <source>
        <dbReference type="EMBL" id="MEZ8724591.1"/>
    </source>
</evidence>
<evidence type="ECO:0000313" key="2">
    <source>
        <dbReference type="Proteomes" id="UP001570071"/>
    </source>
</evidence>